<evidence type="ECO:0000313" key="8">
    <source>
        <dbReference type="EMBL" id="CAK8697817.1"/>
    </source>
</evidence>
<dbReference type="Proteomes" id="UP001642483">
    <property type="component" value="Unassembled WGS sequence"/>
</dbReference>
<evidence type="ECO:0000256" key="4">
    <source>
        <dbReference type="ARBA" id="ARBA00022174"/>
    </source>
</evidence>
<organism evidence="8 9">
    <name type="scientific">Clavelina lepadiformis</name>
    <name type="common">Light-bulb sea squirt</name>
    <name type="synonym">Ascidia lepadiformis</name>
    <dbReference type="NCBI Taxonomy" id="159417"/>
    <lineage>
        <taxon>Eukaryota</taxon>
        <taxon>Metazoa</taxon>
        <taxon>Chordata</taxon>
        <taxon>Tunicata</taxon>
        <taxon>Ascidiacea</taxon>
        <taxon>Aplousobranchia</taxon>
        <taxon>Clavelinidae</taxon>
        <taxon>Clavelina</taxon>
    </lineage>
</organism>
<evidence type="ECO:0000256" key="6">
    <source>
        <dbReference type="ARBA" id="ARBA00023212"/>
    </source>
</evidence>
<evidence type="ECO:0000256" key="5">
    <source>
        <dbReference type="ARBA" id="ARBA00022490"/>
    </source>
</evidence>
<reference evidence="8 9" key="1">
    <citation type="submission" date="2024-02" db="EMBL/GenBank/DDBJ databases">
        <authorList>
            <person name="Daric V."/>
            <person name="Darras S."/>
        </authorList>
    </citation>
    <scope>NUCLEOTIDE SEQUENCE [LARGE SCALE GENOMIC DNA]</scope>
</reference>
<protein>
    <recommendedName>
        <fullName evidence="4">Cilia- and flagella-associated protein 300</fullName>
    </recommendedName>
</protein>
<comment type="function">
    <text evidence="1">Cilium- and flagellum-specific protein that plays a role in axonemal structure organization and motility. May play a role in outer and inner dynein arm assembly.</text>
</comment>
<sequence length="258" mass="30201">MDESPFLFKQLQRSLPTLCNKQFKTYFEKWSLNESLQAWMFSFDQPFQHYMADKLIKNFFNDPDVLAAVQQNDASGCWTKLEPPKSIQFEELGTTVTSMNFFDKLTEEGIVRENGNICKCFDEFYEGIPISDELRKMLLVEDSENFECYNDSERNELLFKLFMHVVIGGSLCQYEDTIQPYFDVTKSLYKDIVSVLKHPETKELNVVSKAYQVSAQDGLDRTFYPSAEEHPQNFAYIVIDPIKRHVTLLHHSWGKGFW</sequence>
<keyword evidence="7" id="KW-0966">Cell projection</keyword>
<dbReference type="InterPro" id="IPR029416">
    <property type="entry name" value="CFAP300"/>
</dbReference>
<evidence type="ECO:0000256" key="7">
    <source>
        <dbReference type="ARBA" id="ARBA00023273"/>
    </source>
</evidence>
<dbReference type="Pfam" id="PF14926">
    <property type="entry name" value="CFAP300"/>
    <property type="match status" value="1"/>
</dbReference>
<evidence type="ECO:0000256" key="3">
    <source>
        <dbReference type="ARBA" id="ARBA00009205"/>
    </source>
</evidence>
<keyword evidence="9" id="KW-1185">Reference proteome</keyword>
<comment type="subcellular location">
    <subcellularLocation>
        <location evidence="2">Cytoplasm</location>
        <location evidence="2">Cytoskeleton</location>
        <location evidence="2">Cilium axoneme</location>
    </subcellularLocation>
</comment>
<accession>A0ABP0H1P9</accession>
<dbReference type="PANTHER" id="PTHR31078:SF1">
    <property type="entry name" value="CILIA- AND FLAGELLA-ASSOCIATED PROTEIN 300"/>
    <property type="match status" value="1"/>
</dbReference>
<proteinExistence type="inferred from homology"/>
<comment type="similarity">
    <text evidence="3">Belongs to the CFAP300 family.</text>
</comment>
<gene>
    <name evidence="8" type="ORF">CVLEPA_LOCUS31317</name>
</gene>
<evidence type="ECO:0000256" key="1">
    <source>
        <dbReference type="ARBA" id="ARBA00002404"/>
    </source>
</evidence>
<evidence type="ECO:0000313" key="9">
    <source>
        <dbReference type="Proteomes" id="UP001642483"/>
    </source>
</evidence>
<keyword evidence="6" id="KW-0206">Cytoskeleton</keyword>
<comment type="caution">
    <text evidence="8">The sequence shown here is derived from an EMBL/GenBank/DDBJ whole genome shotgun (WGS) entry which is preliminary data.</text>
</comment>
<keyword evidence="5" id="KW-0963">Cytoplasm</keyword>
<evidence type="ECO:0000256" key="2">
    <source>
        <dbReference type="ARBA" id="ARBA00004430"/>
    </source>
</evidence>
<name>A0ABP0H1P9_CLALP</name>
<dbReference type="EMBL" id="CAWYQH010000174">
    <property type="protein sequence ID" value="CAK8697817.1"/>
    <property type="molecule type" value="Genomic_DNA"/>
</dbReference>
<dbReference type="PANTHER" id="PTHR31078">
    <property type="entry name" value="CILIA- AND FLAGELLA-ASSOCIATED PROTEIN 300"/>
    <property type="match status" value="1"/>
</dbReference>